<dbReference type="EMBL" id="KV878209">
    <property type="protein sequence ID" value="OJJ40123.1"/>
    <property type="molecule type" value="Genomic_DNA"/>
</dbReference>
<evidence type="ECO:0000256" key="1">
    <source>
        <dbReference type="SAM" id="Coils"/>
    </source>
</evidence>
<dbReference type="AlphaFoldDB" id="A0A1L9RYZ6"/>
<proteinExistence type="predicted"/>
<organism evidence="2 3">
    <name type="scientific">Aspergillus wentii DTO 134E9</name>
    <dbReference type="NCBI Taxonomy" id="1073089"/>
    <lineage>
        <taxon>Eukaryota</taxon>
        <taxon>Fungi</taxon>
        <taxon>Dikarya</taxon>
        <taxon>Ascomycota</taxon>
        <taxon>Pezizomycotina</taxon>
        <taxon>Eurotiomycetes</taxon>
        <taxon>Eurotiomycetidae</taxon>
        <taxon>Eurotiales</taxon>
        <taxon>Aspergillaceae</taxon>
        <taxon>Aspergillus</taxon>
        <taxon>Aspergillus subgen. Cremei</taxon>
    </lineage>
</organism>
<reference evidence="3" key="1">
    <citation type="journal article" date="2017" name="Genome Biol.">
        <title>Comparative genomics reveals high biological diversity and specific adaptations in the industrially and medically important fungal genus Aspergillus.</title>
        <authorList>
            <person name="de Vries R.P."/>
            <person name="Riley R."/>
            <person name="Wiebenga A."/>
            <person name="Aguilar-Osorio G."/>
            <person name="Amillis S."/>
            <person name="Uchima C.A."/>
            <person name="Anderluh G."/>
            <person name="Asadollahi M."/>
            <person name="Askin M."/>
            <person name="Barry K."/>
            <person name="Battaglia E."/>
            <person name="Bayram O."/>
            <person name="Benocci T."/>
            <person name="Braus-Stromeyer S.A."/>
            <person name="Caldana C."/>
            <person name="Canovas D."/>
            <person name="Cerqueira G.C."/>
            <person name="Chen F."/>
            <person name="Chen W."/>
            <person name="Choi C."/>
            <person name="Clum A."/>
            <person name="Dos Santos R.A."/>
            <person name="Damasio A.R."/>
            <person name="Diallinas G."/>
            <person name="Emri T."/>
            <person name="Fekete E."/>
            <person name="Flipphi M."/>
            <person name="Freyberg S."/>
            <person name="Gallo A."/>
            <person name="Gournas C."/>
            <person name="Habgood R."/>
            <person name="Hainaut M."/>
            <person name="Harispe M.L."/>
            <person name="Henrissat B."/>
            <person name="Hilden K.S."/>
            <person name="Hope R."/>
            <person name="Hossain A."/>
            <person name="Karabika E."/>
            <person name="Karaffa L."/>
            <person name="Karanyi Z."/>
            <person name="Krasevec N."/>
            <person name="Kuo A."/>
            <person name="Kusch H."/>
            <person name="LaButti K."/>
            <person name="Lagendijk E.L."/>
            <person name="Lapidus A."/>
            <person name="Levasseur A."/>
            <person name="Lindquist E."/>
            <person name="Lipzen A."/>
            <person name="Logrieco A.F."/>
            <person name="MacCabe A."/>
            <person name="Maekelae M.R."/>
            <person name="Malavazi I."/>
            <person name="Melin P."/>
            <person name="Meyer V."/>
            <person name="Mielnichuk N."/>
            <person name="Miskei M."/>
            <person name="Molnar A.P."/>
            <person name="Mule G."/>
            <person name="Ngan C.Y."/>
            <person name="Orejas M."/>
            <person name="Orosz E."/>
            <person name="Ouedraogo J.P."/>
            <person name="Overkamp K.M."/>
            <person name="Park H.-S."/>
            <person name="Perrone G."/>
            <person name="Piumi F."/>
            <person name="Punt P.J."/>
            <person name="Ram A.F."/>
            <person name="Ramon A."/>
            <person name="Rauscher S."/>
            <person name="Record E."/>
            <person name="Riano-Pachon D.M."/>
            <person name="Robert V."/>
            <person name="Roehrig J."/>
            <person name="Ruller R."/>
            <person name="Salamov A."/>
            <person name="Salih N.S."/>
            <person name="Samson R.A."/>
            <person name="Sandor E."/>
            <person name="Sanguinetti M."/>
            <person name="Schuetze T."/>
            <person name="Sepcic K."/>
            <person name="Shelest E."/>
            <person name="Sherlock G."/>
            <person name="Sophianopoulou V."/>
            <person name="Squina F.M."/>
            <person name="Sun H."/>
            <person name="Susca A."/>
            <person name="Todd R.B."/>
            <person name="Tsang A."/>
            <person name="Unkles S.E."/>
            <person name="van de Wiele N."/>
            <person name="van Rossen-Uffink D."/>
            <person name="Oliveira J.V."/>
            <person name="Vesth T.C."/>
            <person name="Visser J."/>
            <person name="Yu J.-H."/>
            <person name="Zhou M."/>
            <person name="Andersen M.R."/>
            <person name="Archer D.B."/>
            <person name="Baker S.E."/>
            <person name="Benoit I."/>
            <person name="Brakhage A.A."/>
            <person name="Braus G.H."/>
            <person name="Fischer R."/>
            <person name="Frisvad J.C."/>
            <person name="Goldman G.H."/>
            <person name="Houbraken J."/>
            <person name="Oakley B."/>
            <person name="Pocsi I."/>
            <person name="Scazzocchio C."/>
            <person name="Seiboth B."/>
            <person name="vanKuyk P.A."/>
            <person name="Wortman J."/>
            <person name="Dyer P.S."/>
            <person name="Grigoriev I.V."/>
        </authorList>
    </citation>
    <scope>NUCLEOTIDE SEQUENCE [LARGE SCALE GENOMIC DNA]</scope>
    <source>
        <strain evidence="3">DTO 134E9</strain>
    </source>
</reference>
<keyword evidence="3" id="KW-1185">Reference proteome</keyword>
<keyword evidence="1" id="KW-0175">Coiled coil</keyword>
<sequence length="197" mass="23094">MWFRRRPERRDNHESRTFDDWRAVMRCTTSVRSPGFLNPFLSGFTLIEKVMLIGSAQSACLQNDDDSRWLEAQFEQAGQSRLTQVVRYYAYRIRENRGEAKWSQSRIELETCLHWAAQREIYIQEEVSALRKSCELNTDNCETEASRLKTLEDELTSLNETYYKSTRQLWRVEAGIPTGPLKNGFPCLESRPQLVSL</sequence>
<dbReference type="VEuPathDB" id="FungiDB:ASPWEDRAFT_178019"/>
<dbReference type="OrthoDB" id="4440408at2759"/>
<dbReference type="RefSeq" id="XP_040693799.1">
    <property type="nucleotide sequence ID" value="XM_040831749.1"/>
</dbReference>
<feature type="coiled-coil region" evidence="1">
    <location>
        <begin position="141"/>
        <end position="168"/>
    </location>
</feature>
<name>A0A1L9RYZ6_ASPWE</name>
<protein>
    <submittedName>
        <fullName evidence="2">Uncharacterized protein</fullName>
    </submittedName>
</protein>
<gene>
    <name evidence="2" type="ORF">ASPWEDRAFT_178019</name>
</gene>
<dbReference type="STRING" id="1073089.A0A1L9RYZ6"/>
<accession>A0A1L9RYZ6</accession>
<dbReference type="GeneID" id="63747597"/>
<evidence type="ECO:0000313" key="3">
    <source>
        <dbReference type="Proteomes" id="UP000184383"/>
    </source>
</evidence>
<dbReference type="Proteomes" id="UP000184383">
    <property type="component" value="Unassembled WGS sequence"/>
</dbReference>
<evidence type="ECO:0000313" key="2">
    <source>
        <dbReference type="EMBL" id="OJJ40123.1"/>
    </source>
</evidence>